<comment type="caution">
    <text evidence="10">The sequence shown here is derived from an EMBL/GenBank/DDBJ whole genome shotgun (WGS) entry which is preliminary data.</text>
</comment>
<dbReference type="GO" id="GO:0016872">
    <property type="term" value="F:intramolecular lyase activity"/>
    <property type="evidence" value="ECO:0007669"/>
    <property type="project" value="InterPro"/>
</dbReference>
<dbReference type="AlphaFoldDB" id="A0A0A0BWR6"/>
<dbReference type="NCBIfam" id="TIGR03462">
    <property type="entry name" value="CarR_dom_SF"/>
    <property type="match status" value="1"/>
</dbReference>
<dbReference type="RefSeq" id="WP_232229694.1">
    <property type="nucleotide sequence ID" value="NZ_AXCZ01000111.1"/>
</dbReference>
<feature type="transmembrane region" description="Helical" evidence="8">
    <location>
        <begin position="6"/>
        <end position="22"/>
    </location>
</feature>
<gene>
    <name evidence="10" type="ORF">N869_02660</name>
</gene>
<feature type="transmembrane region" description="Helical" evidence="8">
    <location>
        <begin position="78"/>
        <end position="95"/>
    </location>
</feature>
<evidence type="ECO:0000313" key="11">
    <source>
        <dbReference type="Proteomes" id="UP000054314"/>
    </source>
</evidence>
<keyword evidence="11" id="KW-1185">Reference proteome</keyword>
<evidence type="ECO:0000256" key="7">
    <source>
        <dbReference type="ARBA" id="ARBA00023235"/>
    </source>
</evidence>
<keyword evidence="3 8" id="KW-0812">Transmembrane</keyword>
<evidence type="ECO:0000313" key="10">
    <source>
        <dbReference type="EMBL" id="KGM11609.1"/>
    </source>
</evidence>
<protein>
    <submittedName>
        <fullName evidence="10">Lycopene cyclase</fullName>
    </submittedName>
</protein>
<evidence type="ECO:0000256" key="5">
    <source>
        <dbReference type="ARBA" id="ARBA00022989"/>
    </source>
</evidence>
<dbReference type="InterPro" id="IPR017825">
    <property type="entry name" value="Lycopene_cyclase_dom"/>
</dbReference>
<keyword evidence="4" id="KW-0125">Carotenoid biosynthesis</keyword>
<dbReference type="EMBL" id="AXCZ01000111">
    <property type="protein sequence ID" value="KGM11609.1"/>
    <property type="molecule type" value="Genomic_DNA"/>
</dbReference>
<evidence type="ECO:0000256" key="2">
    <source>
        <dbReference type="ARBA" id="ARBA00004829"/>
    </source>
</evidence>
<name>A0A0A0BWR6_9CELL</name>
<sequence>MTTYMLINAVFLPVAVVVLLVARWRTGRPGLRAVGLVTAVLLVMTAVFDNIMIRTGLVAYDDDLRLGWSIGVAPVEDFAYAVAAVLLLPALWHLLGPRDLTGDRAARDGQGAR</sequence>
<feature type="transmembrane region" description="Helical" evidence="8">
    <location>
        <begin position="34"/>
        <end position="58"/>
    </location>
</feature>
<evidence type="ECO:0000256" key="8">
    <source>
        <dbReference type="SAM" id="Phobius"/>
    </source>
</evidence>
<dbReference type="Pfam" id="PF18916">
    <property type="entry name" value="Lycopene_cyc"/>
    <property type="match status" value="1"/>
</dbReference>
<evidence type="ECO:0000256" key="4">
    <source>
        <dbReference type="ARBA" id="ARBA00022746"/>
    </source>
</evidence>
<evidence type="ECO:0000256" key="3">
    <source>
        <dbReference type="ARBA" id="ARBA00022692"/>
    </source>
</evidence>
<feature type="domain" description="Lycopene cyclase" evidence="9">
    <location>
        <begin position="2"/>
        <end position="92"/>
    </location>
</feature>
<dbReference type="GO" id="GO:0045436">
    <property type="term" value="F:lycopene beta cyclase activity"/>
    <property type="evidence" value="ECO:0007669"/>
    <property type="project" value="UniProtKB-ARBA"/>
</dbReference>
<dbReference type="Proteomes" id="UP000054314">
    <property type="component" value="Unassembled WGS sequence"/>
</dbReference>
<dbReference type="GO" id="GO:0016117">
    <property type="term" value="P:carotenoid biosynthetic process"/>
    <property type="evidence" value="ECO:0007669"/>
    <property type="project" value="UniProtKB-KW"/>
</dbReference>
<evidence type="ECO:0000256" key="1">
    <source>
        <dbReference type="ARBA" id="ARBA00004141"/>
    </source>
</evidence>
<proteinExistence type="predicted"/>
<evidence type="ECO:0000259" key="9">
    <source>
        <dbReference type="Pfam" id="PF18916"/>
    </source>
</evidence>
<keyword evidence="6 8" id="KW-0472">Membrane</keyword>
<keyword evidence="7" id="KW-0413">Isomerase</keyword>
<dbReference type="GO" id="GO:0016020">
    <property type="term" value="C:membrane"/>
    <property type="evidence" value="ECO:0007669"/>
    <property type="project" value="UniProtKB-SubCell"/>
</dbReference>
<accession>A0A0A0BWR6</accession>
<reference evidence="10 11" key="1">
    <citation type="submission" date="2013-08" db="EMBL/GenBank/DDBJ databases">
        <title>Genome sequencing of Cellulomonas bogoriensis 69B4.</title>
        <authorList>
            <person name="Chen F."/>
            <person name="Li Y."/>
            <person name="Wang G."/>
        </authorList>
    </citation>
    <scope>NUCLEOTIDE SEQUENCE [LARGE SCALE GENOMIC DNA]</scope>
    <source>
        <strain evidence="10 11">69B4</strain>
    </source>
</reference>
<evidence type="ECO:0000256" key="6">
    <source>
        <dbReference type="ARBA" id="ARBA00023136"/>
    </source>
</evidence>
<comment type="subcellular location">
    <subcellularLocation>
        <location evidence="1">Membrane</location>
        <topology evidence="1">Multi-pass membrane protein</topology>
    </subcellularLocation>
</comment>
<organism evidence="10 11">
    <name type="scientific">Cellulomonas bogoriensis 69B4 = DSM 16987</name>
    <dbReference type="NCBI Taxonomy" id="1386082"/>
    <lineage>
        <taxon>Bacteria</taxon>
        <taxon>Bacillati</taxon>
        <taxon>Actinomycetota</taxon>
        <taxon>Actinomycetes</taxon>
        <taxon>Micrococcales</taxon>
        <taxon>Cellulomonadaceae</taxon>
        <taxon>Cellulomonas</taxon>
    </lineage>
</organism>
<keyword evidence="5 8" id="KW-1133">Transmembrane helix</keyword>
<comment type="pathway">
    <text evidence="2">Carotenoid biosynthesis.</text>
</comment>